<dbReference type="InterPro" id="IPR031165">
    <property type="entry name" value="GNAT_YJDJ"/>
</dbReference>
<reference evidence="5 6" key="1">
    <citation type="submission" date="2024-08" db="EMBL/GenBank/DDBJ databases">
        <title>Gnathostoma spinigerum genome.</title>
        <authorList>
            <person name="Gonzalez-Bertolin B."/>
            <person name="Monzon S."/>
            <person name="Zaballos A."/>
            <person name="Jimenez P."/>
            <person name="Dekumyoy P."/>
            <person name="Varona S."/>
            <person name="Cuesta I."/>
            <person name="Sumanam S."/>
            <person name="Adisakwattana P."/>
            <person name="Gasser R.B."/>
            <person name="Hernandez-Gonzalez A."/>
            <person name="Young N.D."/>
            <person name="Perteguer M.J."/>
        </authorList>
    </citation>
    <scope>NUCLEOTIDE SEQUENCE [LARGE SCALE GENOMIC DNA]</scope>
    <source>
        <strain evidence="5">AL3</strain>
        <tissue evidence="5">Liver</tissue>
    </source>
</reference>
<dbReference type="AlphaFoldDB" id="A0ABD6EJ35"/>
<proteinExistence type="inferred from homology"/>
<dbReference type="PROSITE" id="PS51729">
    <property type="entry name" value="GNAT_YJDJ"/>
    <property type="match status" value="1"/>
</dbReference>
<dbReference type="SUPFAM" id="SSF55729">
    <property type="entry name" value="Acyl-CoA N-acyltransferases (Nat)"/>
    <property type="match status" value="1"/>
</dbReference>
<sequence>MSTTFHNECLSQSTTKSVFRIYCFTLLVSKTHCKRFTDISTVLHTYHANQIDILLLCSITASHSAMSVSHSARRLEFLLVQNGLKSFLKYRLLPGNIMEMYHTEVPSELRGRGIGKQLCSKAFDYAIQNELRVRPTCSYVAKYARESTKPSEKKIIVWN</sequence>
<gene>
    <name evidence="5" type="ORF">AB6A40_006688</name>
</gene>
<dbReference type="InterPro" id="IPR016181">
    <property type="entry name" value="Acyl_CoA_acyltransferase"/>
</dbReference>
<accession>A0ABD6EJ35</accession>
<dbReference type="PANTHER" id="PTHR31435:SF9">
    <property type="entry name" value="PROTEIN NATD1"/>
    <property type="match status" value="1"/>
</dbReference>
<protein>
    <recommendedName>
        <fullName evidence="2">Protein NATD1</fullName>
    </recommendedName>
    <alternativeName>
        <fullName evidence="3">N-acetyltransferase domain-containing protein 1</fullName>
    </alternativeName>
</protein>
<name>A0ABD6EJ35_9BILA</name>
<evidence type="ECO:0000259" key="4">
    <source>
        <dbReference type="PROSITE" id="PS51729"/>
    </source>
</evidence>
<dbReference type="Proteomes" id="UP001608902">
    <property type="component" value="Unassembled WGS sequence"/>
</dbReference>
<comment type="caution">
    <text evidence="5">The sequence shown here is derived from an EMBL/GenBank/DDBJ whole genome shotgun (WGS) entry which is preliminary data.</text>
</comment>
<dbReference type="EMBL" id="JBGFUD010004898">
    <property type="protein sequence ID" value="MFH4979979.1"/>
    <property type="molecule type" value="Genomic_DNA"/>
</dbReference>
<dbReference type="InterPro" id="IPR045057">
    <property type="entry name" value="Gcn5-rel_NAT"/>
</dbReference>
<evidence type="ECO:0000256" key="2">
    <source>
        <dbReference type="ARBA" id="ARBA00020243"/>
    </source>
</evidence>
<dbReference type="PANTHER" id="PTHR31435">
    <property type="entry name" value="PROTEIN NATD1"/>
    <property type="match status" value="1"/>
</dbReference>
<feature type="domain" description="N-acetyltransferase" evidence="4">
    <location>
        <begin position="69"/>
        <end position="157"/>
    </location>
</feature>
<dbReference type="Pfam" id="PF14542">
    <property type="entry name" value="Acetyltransf_CG"/>
    <property type="match status" value="1"/>
</dbReference>
<evidence type="ECO:0000313" key="5">
    <source>
        <dbReference type="EMBL" id="MFH4979979.1"/>
    </source>
</evidence>
<evidence type="ECO:0000256" key="1">
    <source>
        <dbReference type="ARBA" id="ARBA00006233"/>
    </source>
</evidence>
<comment type="similarity">
    <text evidence="1">Belongs to the NATD1 family.</text>
</comment>
<evidence type="ECO:0000313" key="6">
    <source>
        <dbReference type="Proteomes" id="UP001608902"/>
    </source>
</evidence>
<evidence type="ECO:0000256" key="3">
    <source>
        <dbReference type="ARBA" id="ARBA00031876"/>
    </source>
</evidence>
<dbReference type="Gene3D" id="3.40.630.30">
    <property type="match status" value="1"/>
</dbReference>
<keyword evidence="6" id="KW-1185">Reference proteome</keyword>
<organism evidence="5 6">
    <name type="scientific">Gnathostoma spinigerum</name>
    <dbReference type="NCBI Taxonomy" id="75299"/>
    <lineage>
        <taxon>Eukaryota</taxon>
        <taxon>Metazoa</taxon>
        <taxon>Ecdysozoa</taxon>
        <taxon>Nematoda</taxon>
        <taxon>Chromadorea</taxon>
        <taxon>Rhabditida</taxon>
        <taxon>Spirurina</taxon>
        <taxon>Gnathostomatomorpha</taxon>
        <taxon>Gnathostomatoidea</taxon>
        <taxon>Gnathostomatidae</taxon>
        <taxon>Gnathostoma</taxon>
    </lineage>
</organism>